<reference evidence="1" key="2">
    <citation type="submission" date="2020-05" db="UniProtKB">
        <authorList>
            <consortium name="EnsemblMetazoa"/>
        </authorList>
    </citation>
    <scope>IDENTIFICATION</scope>
    <source>
        <strain evidence="1">IAEA</strain>
    </source>
</reference>
<accession>A0A1B0A1U4</accession>
<dbReference type="AlphaFoldDB" id="A0A1B0A1U4"/>
<organism evidence="1 2">
    <name type="scientific">Glossina pallidipes</name>
    <name type="common">Tsetse fly</name>
    <dbReference type="NCBI Taxonomy" id="7398"/>
    <lineage>
        <taxon>Eukaryota</taxon>
        <taxon>Metazoa</taxon>
        <taxon>Ecdysozoa</taxon>
        <taxon>Arthropoda</taxon>
        <taxon>Hexapoda</taxon>
        <taxon>Insecta</taxon>
        <taxon>Pterygota</taxon>
        <taxon>Neoptera</taxon>
        <taxon>Endopterygota</taxon>
        <taxon>Diptera</taxon>
        <taxon>Brachycera</taxon>
        <taxon>Muscomorpha</taxon>
        <taxon>Hippoboscoidea</taxon>
        <taxon>Glossinidae</taxon>
        <taxon>Glossina</taxon>
    </lineage>
</organism>
<dbReference type="VEuPathDB" id="VectorBase:GPAI031924"/>
<evidence type="ECO:0000313" key="1">
    <source>
        <dbReference type="EnsemblMetazoa" id="GPAI031924-PA"/>
    </source>
</evidence>
<sequence>MDTEFITTKNAFTIPFNPNLKSDLKQVAVVKNFGRNIEKQPSDVSLHRAERSVLDLFAILSAMYFQQPMLSIWISMQDNIRCLNDHSSSSGECVDVVIKEDKERMNMKH</sequence>
<protein>
    <submittedName>
        <fullName evidence="1">Uncharacterized protein</fullName>
    </submittedName>
</protein>
<keyword evidence="2" id="KW-1185">Reference proteome</keyword>
<name>A0A1B0A1U4_GLOPL</name>
<dbReference type="EnsemblMetazoa" id="GPAI031924-RA">
    <property type="protein sequence ID" value="GPAI031924-PA"/>
    <property type="gene ID" value="GPAI031924"/>
</dbReference>
<reference evidence="2" key="1">
    <citation type="submission" date="2014-03" db="EMBL/GenBank/DDBJ databases">
        <authorList>
            <person name="Aksoy S."/>
            <person name="Warren W."/>
            <person name="Wilson R.K."/>
        </authorList>
    </citation>
    <scope>NUCLEOTIDE SEQUENCE [LARGE SCALE GENOMIC DNA]</scope>
    <source>
        <strain evidence="2">IAEA</strain>
    </source>
</reference>
<dbReference type="Proteomes" id="UP000092445">
    <property type="component" value="Unassembled WGS sequence"/>
</dbReference>
<proteinExistence type="predicted"/>
<evidence type="ECO:0000313" key="2">
    <source>
        <dbReference type="Proteomes" id="UP000092445"/>
    </source>
</evidence>